<organism evidence="1 2">
    <name type="scientific">Racocetra persica</name>
    <dbReference type="NCBI Taxonomy" id="160502"/>
    <lineage>
        <taxon>Eukaryota</taxon>
        <taxon>Fungi</taxon>
        <taxon>Fungi incertae sedis</taxon>
        <taxon>Mucoromycota</taxon>
        <taxon>Glomeromycotina</taxon>
        <taxon>Glomeromycetes</taxon>
        <taxon>Diversisporales</taxon>
        <taxon>Gigasporaceae</taxon>
        <taxon>Racocetra</taxon>
    </lineage>
</organism>
<evidence type="ECO:0000313" key="2">
    <source>
        <dbReference type="Proteomes" id="UP000789920"/>
    </source>
</evidence>
<sequence>AGQLSKDILDLHNILDKFCGLKKVAIINESEINKLLHQYGCSISGGVKKNKNLISGLLERTVIETIIKKSNEYLELQEHKGEIEWGDQNLEMKIVNTTEQLLSLTKSIPEYRTGTDAVSKAISTKLRQQIYGVLGNRGFSNIGDKEHPLIVKLRSEINDLMNCYRTITNEEKLSENEAMINTIIRQVINIFLFRLKVQEPVAEWKFFENKSSINTIMMEASWDSEDLEEIYVDVCAFPVIGSNLCDANKEDKNMKVIFPARVIPTKATSFTRNARISNNLDNMTDTKDWDILNSKDEKHKTGIEYRTIGVENNEYARQNDNGGGCQMTRTEQDGRRNYATVARNAHVVADGKDGRYQKQITEGTESYGYGVPTDSNERYSTTRMEDNKQLELKRQTTGRDTEYQGGRIPNSRMGDTKQQGGGYLTM</sequence>
<proteinExistence type="predicted"/>
<evidence type="ECO:0000313" key="1">
    <source>
        <dbReference type="EMBL" id="CAG8820405.1"/>
    </source>
</evidence>
<keyword evidence="2" id="KW-1185">Reference proteome</keyword>
<comment type="caution">
    <text evidence="1">The sequence shown here is derived from an EMBL/GenBank/DDBJ whole genome shotgun (WGS) entry which is preliminary data.</text>
</comment>
<feature type="non-terminal residue" evidence="1">
    <location>
        <position position="1"/>
    </location>
</feature>
<name>A0ACA9S3J4_9GLOM</name>
<accession>A0ACA9S3J4</accession>
<gene>
    <name evidence="1" type="ORF">RPERSI_LOCUS25347</name>
</gene>
<protein>
    <submittedName>
        <fullName evidence="1">5526_t:CDS:1</fullName>
    </submittedName>
</protein>
<feature type="non-terminal residue" evidence="1">
    <location>
        <position position="426"/>
    </location>
</feature>
<dbReference type="EMBL" id="CAJVQC010083617">
    <property type="protein sequence ID" value="CAG8820405.1"/>
    <property type="molecule type" value="Genomic_DNA"/>
</dbReference>
<reference evidence="1" key="1">
    <citation type="submission" date="2021-06" db="EMBL/GenBank/DDBJ databases">
        <authorList>
            <person name="Kallberg Y."/>
            <person name="Tangrot J."/>
            <person name="Rosling A."/>
        </authorList>
    </citation>
    <scope>NUCLEOTIDE SEQUENCE</scope>
    <source>
        <strain evidence="1">MA461A</strain>
    </source>
</reference>
<dbReference type="Proteomes" id="UP000789920">
    <property type="component" value="Unassembled WGS sequence"/>
</dbReference>